<dbReference type="GO" id="GO:0004114">
    <property type="term" value="F:3',5'-cyclic-nucleotide phosphodiesterase activity"/>
    <property type="evidence" value="ECO:0007669"/>
    <property type="project" value="InterPro"/>
</dbReference>
<evidence type="ECO:0000256" key="2">
    <source>
        <dbReference type="ARBA" id="ARBA00022723"/>
    </source>
</evidence>
<name>A0A813RZL3_9BILA</name>
<dbReference type="GO" id="GO:0007165">
    <property type="term" value="P:signal transduction"/>
    <property type="evidence" value="ECO:0007669"/>
    <property type="project" value="InterPro"/>
</dbReference>
<comment type="cofactor">
    <cofactor evidence="7">
        <name>a divalent metal cation</name>
        <dbReference type="ChEBI" id="CHEBI:60240"/>
    </cofactor>
    <text evidence="7">Binds 2 divalent metal cations per subunit. Site 1 may preferentially bind zinc ions, while site 2 has a preference for magnesium and/or manganese ions.</text>
</comment>
<dbReference type="EMBL" id="CAJNOC010000659">
    <property type="protein sequence ID" value="CAF0788438.1"/>
    <property type="molecule type" value="Genomic_DNA"/>
</dbReference>
<accession>A0A813RZL3</accession>
<evidence type="ECO:0000256" key="5">
    <source>
        <dbReference type="PIRSR" id="PIRSR623088-2"/>
    </source>
</evidence>
<evidence type="ECO:0000256" key="4">
    <source>
        <dbReference type="PIRSR" id="PIRSR623088-1"/>
    </source>
</evidence>
<feature type="binding site" evidence="5">
    <location>
        <position position="333"/>
    </location>
    <ligand>
        <name>AMP</name>
        <dbReference type="ChEBI" id="CHEBI:456215"/>
    </ligand>
</feature>
<dbReference type="InterPro" id="IPR013706">
    <property type="entry name" value="PDE1_N"/>
</dbReference>
<dbReference type="Pfam" id="PF08499">
    <property type="entry name" value="PDEase_I_N"/>
    <property type="match status" value="1"/>
</dbReference>
<evidence type="ECO:0000313" key="11">
    <source>
        <dbReference type="Proteomes" id="UP000663879"/>
    </source>
</evidence>
<feature type="region of interest" description="Disordered" evidence="8">
    <location>
        <begin position="563"/>
        <end position="596"/>
    </location>
</feature>
<reference evidence="10" key="1">
    <citation type="submission" date="2021-02" db="EMBL/GenBank/DDBJ databases">
        <authorList>
            <person name="Nowell W R."/>
        </authorList>
    </citation>
    <scope>NUCLEOTIDE SEQUENCE</scope>
    <source>
        <strain evidence="10">Ploen Becks lab</strain>
    </source>
</reference>
<evidence type="ECO:0000256" key="3">
    <source>
        <dbReference type="ARBA" id="ARBA00022801"/>
    </source>
</evidence>
<gene>
    <name evidence="10" type="ORF">OXX778_LOCUS5838</name>
</gene>
<dbReference type="InterPro" id="IPR023088">
    <property type="entry name" value="PDEase"/>
</dbReference>
<feature type="binding site" evidence="6">
    <location>
        <position position="332"/>
    </location>
    <ligand>
        <name>Zn(2+)</name>
        <dbReference type="ChEBI" id="CHEBI:29105"/>
        <label>1</label>
    </ligand>
</feature>
<keyword evidence="11" id="KW-1185">Reference proteome</keyword>
<dbReference type="Pfam" id="PF00233">
    <property type="entry name" value="PDEase_I"/>
    <property type="match status" value="1"/>
</dbReference>
<dbReference type="AlphaFoldDB" id="A0A813RZL3"/>
<protein>
    <recommendedName>
        <fullName evidence="7">Phosphodiesterase</fullName>
        <ecNumber evidence="7">3.1.4.-</ecNumber>
    </recommendedName>
</protein>
<feature type="binding site" evidence="5">
    <location>
        <position position="490"/>
    </location>
    <ligand>
        <name>AMP</name>
        <dbReference type="ChEBI" id="CHEBI:456215"/>
    </ligand>
</feature>
<comment type="similarity">
    <text evidence="7">Belongs to the cyclic nucleotide phosphodiesterase family.</text>
</comment>
<feature type="binding site" evidence="6">
    <location>
        <position position="333"/>
    </location>
    <ligand>
        <name>Zn(2+)</name>
        <dbReference type="ChEBI" id="CHEBI:29105"/>
        <label>2</label>
    </ligand>
</feature>
<feature type="active site" description="Proton donor" evidence="4">
    <location>
        <position position="292"/>
    </location>
</feature>
<dbReference type="Gene3D" id="1.10.1300.10">
    <property type="entry name" value="3'5'-cyclic nucleotide phosphodiesterase, catalytic domain"/>
    <property type="match status" value="1"/>
</dbReference>
<evidence type="ECO:0000256" key="1">
    <source>
        <dbReference type="ARBA" id="ARBA00022535"/>
    </source>
</evidence>
<comment type="caution">
    <text evidence="10">The sequence shown here is derived from an EMBL/GenBank/DDBJ whole genome shotgun (WGS) entry which is preliminary data.</text>
</comment>
<dbReference type="EC" id="3.1.4.-" evidence="7"/>
<dbReference type="Proteomes" id="UP000663879">
    <property type="component" value="Unassembled WGS sequence"/>
</dbReference>
<evidence type="ECO:0000259" key="9">
    <source>
        <dbReference type="PROSITE" id="PS51845"/>
    </source>
</evidence>
<dbReference type="InterPro" id="IPR003607">
    <property type="entry name" value="HD/PDEase_dom"/>
</dbReference>
<dbReference type="FunFam" id="1.10.1300.10:FF:000032">
    <property type="entry name" value="Phosphodiesterase"/>
    <property type="match status" value="1"/>
</dbReference>
<dbReference type="SUPFAM" id="SSF109604">
    <property type="entry name" value="HD-domain/PDEase-like"/>
    <property type="match status" value="1"/>
</dbReference>
<dbReference type="InterPro" id="IPR002073">
    <property type="entry name" value="PDEase_catalytic_dom"/>
</dbReference>
<feature type="region of interest" description="Disordered" evidence="8">
    <location>
        <begin position="523"/>
        <end position="547"/>
    </location>
</feature>
<dbReference type="GO" id="GO:0046872">
    <property type="term" value="F:metal ion binding"/>
    <property type="evidence" value="ECO:0007669"/>
    <property type="project" value="UniProtKB-KW"/>
</dbReference>
<keyword evidence="3 7" id="KW-0378">Hydrolase</keyword>
<dbReference type="SMART" id="SM00471">
    <property type="entry name" value="HDc"/>
    <property type="match status" value="1"/>
</dbReference>
<feature type="compositionally biased region" description="Basic and acidic residues" evidence="8">
    <location>
        <begin position="564"/>
        <end position="596"/>
    </location>
</feature>
<dbReference type="PRINTS" id="PR00387">
    <property type="entry name" value="PDIESTERASE1"/>
</dbReference>
<feature type="binding site" evidence="5">
    <location>
        <position position="439"/>
    </location>
    <ligand>
        <name>AMP</name>
        <dbReference type="ChEBI" id="CHEBI:456215"/>
    </ligand>
</feature>
<dbReference type="OrthoDB" id="189220at2759"/>
<evidence type="ECO:0000256" key="7">
    <source>
        <dbReference type="RuleBase" id="RU363067"/>
    </source>
</evidence>
<organism evidence="10 11">
    <name type="scientific">Brachionus calyciflorus</name>
    <dbReference type="NCBI Taxonomy" id="104777"/>
    <lineage>
        <taxon>Eukaryota</taxon>
        <taxon>Metazoa</taxon>
        <taxon>Spiralia</taxon>
        <taxon>Gnathifera</taxon>
        <taxon>Rotifera</taxon>
        <taxon>Eurotatoria</taxon>
        <taxon>Monogononta</taxon>
        <taxon>Pseudotrocha</taxon>
        <taxon>Ploima</taxon>
        <taxon>Brachionidae</taxon>
        <taxon>Brachionus</taxon>
    </lineage>
</organism>
<feature type="region of interest" description="Disordered" evidence="8">
    <location>
        <begin position="36"/>
        <end position="61"/>
    </location>
</feature>
<evidence type="ECO:0000256" key="6">
    <source>
        <dbReference type="PIRSR" id="PIRSR623088-3"/>
    </source>
</evidence>
<dbReference type="InterPro" id="IPR036971">
    <property type="entry name" value="PDEase_catalytic_dom_sf"/>
</dbReference>
<feature type="binding site" evidence="6">
    <location>
        <position position="296"/>
    </location>
    <ligand>
        <name>Zn(2+)</name>
        <dbReference type="ChEBI" id="CHEBI:29105"/>
        <label>1</label>
    </ligand>
</feature>
<feature type="binding site" evidence="6">
    <location>
        <position position="439"/>
    </location>
    <ligand>
        <name>Zn(2+)</name>
        <dbReference type="ChEBI" id="CHEBI:29105"/>
        <label>1</label>
    </ligand>
</feature>
<dbReference type="PANTHER" id="PTHR11347">
    <property type="entry name" value="CYCLIC NUCLEOTIDE PHOSPHODIESTERASE"/>
    <property type="match status" value="1"/>
</dbReference>
<sequence length="596" mass="68427">MAIRYYRSKTGRMLASLPNGEMIDVSNNRCKIVTDDPSSSLSSLNQYGGPSGSSSAREKDKFDECNQLSSNDYSDLSNFESLPLVENIDSIKCSIARLSKIKDALAEPNEDFFTLISKIDLKKNVDFFLKVLENVLRDERKQVSLRLMSEDDVLSEVEPDAVPNEVRNWLSMTFTRSVSNMKKKAEDKPKFKSVAQAIRAGIMVDRMLRRMSSSLESNVPAQVSKVLKTLNDWNFEVFAMNECSDGQALRYLGFELMQKFNILSKFKIQNLVMQNFLEAVEAGYSKYNNPYHNLIHATDVLQTTYHILNNAGLMSWLSSIEIFATFVSAIVHDYEHTGTTNNFHMQTRSEIALVYNDRAVLENYHISATFRLMINDSYNIIQELTREEYKEFRHLVIEMVLATDMSFHFTQLKTIKNMISLNEVIDKPKALSLLLHCADISHPSKHWPLHEKWTNLLVEEFFSQGDKEKQLGLPFSPLCDRNNTPIAQSQIGFINFIVEPSLNVMGDMIDKIFEQILSEEQSRTSKSDLNDSSSASEPIKKKPIERPWAQYLTENKAKWQVLAEEEKRKKEQENGEKFSNEKDDKNDGELNKHQMS</sequence>
<feature type="binding site" evidence="6">
    <location>
        <position position="333"/>
    </location>
    <ligand>
        <name>Zn(2+)</name>
        <dbReference type="ChEBI" id="CHEBI:29105"/>
        <label>1</label>
    </ligand>
</feature>
<keyword evidence="1" id="KW-0140">cGMP</keyword>
<dbReference type="PROSITE" id="PS51845">
    <property type="entry name" value="PDEASE_I_2"/>
    <property type="match status" value="1"/>
</dbReference>
<dbReference type="InterPro" id="IPR023174">
    <property type="entry name" value="PDEase_CS"/>
</dbReference>
<dbReference type="PROSITE" id="PS00126">
    <property type="entry name" value="PDEASE_I_1"/>
    <property type="match status" value="1"/>
</dbReference>
<keyword evidence="2 6" id="KW-0479">Metal-binding</keyword>
<evidence type="ECO:0000256" key="8">
    <source>
        <dbReference type="SAM" id="MobiDB-lite"/>
    </source>
</evidence>
<feature type="compositionally biased region" description="Polar residues" evidence="8">
    <location>
        <begin position="36"/>
        <end position="55"/>
    </location>
</feature>
<evidence type="ECO:0000313" key="10">
    <source>
        <dbReference type="EMBL" id="CAF0788438.1"/>
    </source>
</evidence>
<feature type="domain" description="PDEase" evidence="9">
    <location>
        <begin position="215"/>
        <end position="566"/>
    </location>
</feature>
<feature type="binding site" evidence="5">
    <location>
        <begin position="292"/>
        <end position="296"/>
    </location>
    <ligand>
        <name>AMP</name>
        <dbReference type="ChEBI" id="CHEBI:456215"/>
    </ligand>
</feature>
<proteinExistence type="inferred from homology"/>